<evidence type="ECO:0000313" key="1">
    <source>
        <dbReference type="EMBL" id="KAH1055192.1"/>
    </source>
</evidence>
<name>A0A9D3ZPA9_9ROSI</name>
<proteinExistence type="predicted"/>
<keyword evidence="2" id="KW-1185">Reference proteome</keyword>
<evidence type="ECO:0000313" key="2">
    <source>
        <dbReference type="Proteomes" id="UP000828251"/>
    </source>
</evidence>
<protein>
    <submittedName>
        <fullName evidence="1">Uncharacterized protein</fullName>
    </submittedName>
</protein>
<reference evidence="1 2" key="1">
    <citation type="journal article" date="2021" name="Plant Biotechnol. J.">
        <title>Multi-omics assisted identification of the key and species-specific regulatory components of drought-tolerant mechanisms in Gossypium stocksii.</title>
        <authorList>
            <person name="Yu D."/>
            <person name="Ke L."/>
            <person name="Zhang D."/>
            <person name="Wu Y."/>
            <person name="Sun Y."/>
            <person name="Mei J."/>
            <person name="Sun J."/>
            <person name="Sun Y."/>
        </authorList>
    </citation>
    <scope>NUCLEOTIDE SEQUENCE [LARGE SCALE GENOMIC DNA]</scope>
    <source>
        <strain evidence="2">cv. E1</strain>
        <tissue evidence="1">Leaf</tissue>
    </source>
</reference>
<dbReference type="AlphaFoldDB" id="A0A9D3ZPA9"/>
<organism evidence="1 2">
    <name type="scientific">Gossypium stocksii</name>
    <dbReference type="NCBI Taxonomy" id="47602"/>
    <lineage>
        <taxon>Eukaryota</taxon>
        <taxon>Viridiplantae</taxon>
        <taxon>Streptophyta</taxon>
        <taxon>Embryophyta</taxon>
        <taxon>Tracheophyta</taxon>
        <taxon>Spermatophyta</taxon>
        <taxon>Magnoliopsida</taxon>
        <taxon>eudicotyledons</taxon>
        <taxon>Gunneridae</taxon>
        <taxon>Pentapetalae</taxon>
        <taxon>rosids</taxon>
        <taxon>malvids</taxon>
        <taxon>Malvales</taxon>
        <taxon>Malvaceae</taxon>
        <taxon>Malvoideae</taxon>
        <taxon>Gossypium</taxon>
    </lineage>
</organism>
<dbReference type="Proteomes" id="UP000828251">
    <property type="component" value="Unassembled WGS sequence"/>
</dbReference>
<sequence>MSKTPVLVQLEVNLSLPTLSSNNPELGIEALTQVVKEVLEEVFEARIREISETFQARCVDCGKK</sequence>
<accession>A0A9D3ZPA9</accession>
<dbReference type="EMBL" id="JAIQCV010000010">
    <property type="protein sequence ID" value="KAH1055192.1"/>
    <property type="molecule type" value="Genomic_DNA"/>
</dbReference>
<comment type="caution">
    <text evidence="1">The sequence shown here is derived from an EMBL/GenBank/DDBJ whole genome shotgun (WGS) entry which is preliminary data.</text>
</comment>
<gene>
    <name evidence="1" type="ORF">J1N35_033257</name>
</gene>